<keyword evidence="3" id="KW-0804">Transcription</keyword>
<keyword evidence="8" id="KW-0648">Protein biosynthesis</keyword>
<evidence type="ECO:0000256" key="2">
    <source>
        <dbReference type="ARBA" id="ARBA00023015"/>
    </source>
</evidence>
<dbReference type="InterPro" id="IPR003195">
    <property type="entry name" value="TFIID_TAF13"/>
</dbReference>
<feature type="compositionally biased region" description="Gly residues" evidence="7">
    <location>
        <begin position="103"/>
        <end position="112"/>
    </location>
</feature>
<dbReference type="Gene3D" id="1.10.20.10">
    <property type="entry name" value="Histone, subunit A"/>
    <property type="match status" value="1"/>
</dbReference>
<feature type="region of interest" description="Disordered" evidence="7">
    <location>
        <begin position="100"/>
        <end position="148"/>
    </location>
</feature>
<evidence type="ECO:0000256" key="5">
    <source>
        <dbReference type="ARBA" id="ARBA00038392"/>
    </source>
</evidence>
<keyword evidence="2" id="KW-0805">Transcription regulation</keyword>
<dbReference type="GO" id="GO:0046982">
    <property type="term" value="F:protein heterodimerization activity"/>
    <property type="evidence" value="ECO:0007669"/>
    <property type="project" value="InterPro"/>
</dbReference>
<dbReference type="InterPro" id="IPR009072">
    <property type="entry name" value="Histone-fold"/>
</dbReference>
<dbReference type="GO" id="GO:0003743">
    <property type="term" value="F:translation initiation factor activity"/>
    <property type="evidence" value="ECO:0007669"/>
    <property type="project" value="UniProtKB-KW"/>
</dbReference>
<evidence type="ECO:0000256" key="7">
    <source>
        <dbReference type="SAM" id="MobiDB-lite"/>
    </source>
</evidence>
<organism evidence="8 9">
    <name type="scientific">Pichia kudriavzevii</name>
    <name type="common">Yeast</name>
    <name type="synonym">Issatchenkia orientalis</name>
    <dbReference type="NCBI Taxonomy" id="4909"/>
    <lineage>
        <taxon>Eukaryota</taxon>
        <taxon>Fungi</taxon>
        <taxon>Dikarya</taxon>
        <taxon>Ascomycota</taxon>
        <taxon>Saccharomycotina</taxon>
        <taxon>Pichiomycetes</taxon>
        <taxon>Pichiales</taxon>
        <taxon>Pichiaceae</taxon>
        <taxon>Pichia</taxon>
    </lineage>
</organism>
<sequence length="148" mass="16189">MFTNDLKSLLYAYGDSASPNIETIHMLEDCVTSYLIDVITEANSVRKLQKRSKFAESDLKFALRGEPVKLGRMEDLSVLSKEITRANRMFDVSEKAHAQNGSAIGGGSGDGVHNGKSSITKNTKFGKTGKTSKMSKTSKVNKKGNIKR</sequence>
<reference evidence="9" key="1">
    <citation type="journal article" date="2017" name="Genome Announc.">
        <title>Genome sequences of Cyberlindnera fabianii 65, Pichia kudriavzevii 129, and Saccharomyces cerevisiae 131 isolated from fermented masau fruits in Zimbabwe.</title>
        <authorList>
            <person name="van Rijswijck I.M.H."/>
            <person name="Derks M.F.L."/>
            <person name="Abee T."/>
            <person name="de Ridder D."/>
            <person name="Smid E.J."/>
        </authorList>
    </citation>
    <scope>NUCLEOTIDE SEQUENCE [LARGE SCALE GENOMIC DNA]</scope>
    <source>
        <strain evidence="9">129</strain>
    </source>
</reference>
<protein>
    <recommendedName>
        <fullName evidence="6">Transcription initiation factor TFIID subunit 13</fullName>
    </recommendedName>
</protein>
<dbReference type="Proteomes" id="UP000189274">
    <property type="component" value="Unassembled WGS sequence"/>
</dbReference>
<evidence type="ECO:0000256" key="3">
    <source>
        <dbReference type="ARBA" id="ARBA00023163"/>
    </source>
</evidence>
<keyword evidence="8" id="KW-0396">Initiation factor</keyword>
<comment type="subcellular location">
    <subcellularLocation>
        <location evidence="1">Nucleus</location>
    </subcellularLocation>
</comment>
<name>A0A1V2LUH6_PICKU</name>
<dbReference type="GO" id="GO:0051123">
    <property type="term" value="P:RNA polymerase II preinitiation complex assembly"/>
    <property type="evidence" value="ECO:0007669"/>
    <property type="project" value="TreeGrafter"/>
</dbReference>
<dbReference type="PANTHER" id="PTHR11380:SF5">
    <property type="entry name" value="TRANSCRIPTION INITIATION FACTOR TFIID SUBUNIT 13"/>
    <property type="match status" value="1"/>
</dbReference>
<dbReference type="PANTHER" id="PTHR11380">
    <property type="entry name" value="TRANSCRIPTION INITIATION FACTOR TFIID/SUPT3-RELATED"/>
    <property type="match status" value="1"/>
</dbReference>
<evidence type="ECO:0000256" key="4">
    <source>
        <dbReference type="ARBA" id="ARBA00023242"/>
    </source>
</evidence>
<accession>A0A1V2LUH6</accession>
<evidence type="ECO:0000256" key="6">
    <source>
        <dbReference type="ARBA" id="ARBA00040136"/>
    </source>
</evidence>
<dbReference type="GO" id="GO:0005669">
    <property type="term" value="C:transcription factor TFIID complex"/>
    <property type="evidence" value="ECO:0007669"/>
    <property type="project" value="TreeGrafter"/>
</dbReference>
<dbReference type="VEuPathDB" id="FungiDB:C5L36_0B10920"/>
<dbReference type="SUPFAM" id="SSF47113">
    <property type="entry name" value="Histone-fold"/>
    <property type="match status" value="1"/>
</dbReference>
<evidence type="ECO:0000256" key="1">
    <source>
        <dbReference type="ARBA" id="ARBA00004123"/>
    </source>
</evidence>
<gene>
    <name evidence="8" type="ORF">BOH78_0590</name>
</gene>
<feature type="compositionally biased region" description="Low complexity" evidence="7">
    <location>
        <begin position="120"/>
        <end position="138"/>
    </location>
</feature>
<dbReference type="EMBL" id="MQVM01000002">
    <property type="protein sequence ID" value="ONH77227.1"/>
    <property type="molecule type" value="Genomic_DNA"/>
</dbReference>
<feature type="compositionally biased region" description="Basic residues" evidence="7">
    <location>
        <begin position="139"/>
        <end position="148"/>
    </location>
</feature>
<dbReference type="Pfam" id="PF02269">
    <property type="entry name" value="TFIID-18kDa"/>
    <property type="match status" value="1"/>
</dbReference>
<dbReference type="AlphaFoldDB" id="A0A1V2LUH6"/>
<keyword evidence="4" id="KW-0539">Nucleus</keyword>
<comment type="similarity">
    <text evidence="5">Belongs to the TAF13 family.</text>
</comment>
<proteinExistence type="inferred from homology"/>
<comment type="caution">
    <text evidence="8">The sequence shown here is derived from an EMBL/GenBank/DDBJ whole genome shotgun (WGS) entry which is preliminary data.</text>
</comment>
<evidence type="ECO:0000313" key="9">
    <source>
        <dbReference type="Proteomes" id="UP000189274"/>
    </source>
</evidence>
<evidence type="ECO:0000313" key="8">
    <source>
        <dbReference type="EMBL" id="ONH77227.1"/>
    </source>
</evidence>